<protein>
    <submittedName>
        <fullName evidence="2">Lipase</fullName>
    </submittedName>
</protein>
<keyword evidence="3" id="KW-1185">Reference proteome</keyword>
<comment type="caution">
    <text evidence="2">The sequence shown here is derived from an EMBL/GenBank/DDBJ whole genome shotgun (WGS) entry which is preliminary data.</text>
</comment>
<dbReference type="EMBL" id="BLLB01000002">
    <property type="protein sequence ID" value="GFH00428.1"/>
    <property type="molecule type" value="Genomic_DNA"/>
</dbReference>
<dbReference type="Gene3D" id="2.60.120.260">
    <property type="entry name" value="Galactose-binding domain-like"/>
    <property type="match status" value="1"/>
</dbReference>
<evidence type="ECO:0000259" key="1">
    <source>
        <dbReference type="Pfam" id="PF14606"/>
    </source>
</evidence>
<dbReference type="SUPFAM" id="SSF52266">
    <property type="entry name" value="SGNH hydrolase"/>
    <property type="match status" value="1"/>
</dbReference>
<dbReference type="InterPro" id="IPR036514">
    <property type="entry name" value="SGNH_hydro_sf"/>
</dbReference>
<evidence type="ECO:0000313" key="2">
    <source>
        <dbReference type="EMBL" id="GFH00428.1"/>
    </source>
</evidence>
<dbReference type="AlphaFoldDB" id="A0A7I9ZIJ4"/>
<name>A0A7I9ZIJ4_9MYCO</name>
<feature type="domain" description="SGNH hydrolase-type esterase" evidence="1">
    <location>
        <begin position="201"/>
        <end position="299"/>
    </location>
</feature>
<dbReference type="Proteomes" id="UP000465304">
    <property type="component" value="Unassembled WGS sequence"/>
</dbReference>
<gene>
    <name evidence="2" type="ORF">MHIP_09110</name>
</gene>
<proteinExistence type="predicted"/>
<evidence type="ECO:0000313" key="3">
    <source>
        <dbReference type="Proteomes" id="UP000465304"/>
    </source>
</evidence>
<organism evidence="2 3">
    <name type="scientific">Mycolicibacterium hippocampi</name>
    <dbReference type="NCBI Taxonomy" id="659824"/>
    <lineage>
        <taxon>Bacteria</taxon>
        <taxon>Bacillati</taxon>
        <taxon>Actinomycetota</taxon>
        <taxon>Actinomycetes</taxon>
        <taxon>Mycobacteriales</taxon>
        <taxon>Mycobacteriaceae</taxon>
        <taxon>Mycolicibacterium</taxon>
    </lineage>
</organism>
<sequence>MIRVCRTVAVPLPGAIREETMSSHSPGDCAMRSHPIAADLLRGLAELDPTDRGWLLHRLPARARAQCGDPQLAAVEAQPSGVRLVFRTRATAIELDLLRTRTILVGVPERPDGMVDLLIDGRLTQQVATTGGDVVRVDPATGHTESRRGSVGTVRFTGLSAQDKDVEIWLPHYERIEIVALRTDDAITRTPHSGRRVWLHHGSSISQGSNAASPSTTWPAVAAALGGVELINLGLAGSAMLDPFVARAMRDTPADFLSVKIGINIVNGDVMRVRAFGSAVHGFLDTVRDGHPDSPLLVMGPLHCPIHENTPGPGAFDVAALASGQIRFIATGDPADTSRGKLTLSVIREQLAEIMAARAVDDPHLYYLDGRDLYGAEDFTEHPLPDNLHPDASTHQIIGRRFARSAFSVEGAPFG</sequence>
<reference evidence="2 3" key="1">
    <citation type="journal article" date="2019" name="Emerg. Microbes Infect.">
        <title>Comprehensive subspecies identification of 175 nontuberculous mycobacteria species based on 7547 genomic profiles.</title>
        <authorList>
            <person name="Matsumoto Y."/>
            <person name="Kinjo T."/>
            <person name="Motooka D."/>
            <person name="Nabeya D."/>
            <person name="Jung N."/>
            <person name="Uechi K."/>
            <person name="Horii T."/>
            <person name="Iida T."/>
            <person name="Fujita J."/>
            <person name="Nakamura S."/>
        </authorList>
    </citation>
    <scope>NUCLEOTIDE SEQUENCE [LARGE SCALE GENOMIC DNA]</scope>
    <source>
        <strain evidence="2 3">JCM 30996</strain>
    </source>
</reference>
<dbReference type="InterPro" id="IPR013830">
    <property type="entry name" value="SGNH_hydro"/>
</dbReference>
<dbReference type="Pfam" id="PF14606">
    <property type="entry name" value="Lipase_GDSL_3"/>
    <property type="match status" value="1"/>
</dbReference>
<accession>A0A7I9ZIJ4</accession>
<dbReference type="Gene3D" id="3.40.50.1110">
    <property type="entry name" value="SGNH hydrolase"/>
    <property type="match status" value="1"/>
</dbReference>